<gene>
    <name evidence="1" type="ORF">N7603_01290</name>
</gene>
<name>A0ABT2PTX1_9MOLU</name>
<evidence type="ECO:0000313" key="2">
    <source>
        <dbReference type="Proteomes" id="UP001209076"/>
    </source>
</evidence>
<sequence>MKKDLNKRVTPTLDSHYAALDAFQNIPLYEGEIPEEFLPQAAPKCFLGAWYRKVYSSKDAWLGIEGIIKLGEFTPDEARFGNDNRTFWLRYLDSPSIYMGGQALSESDAGLGWMVGYETTDTSEPLNYGSKKVAYRPFYRYIYAEAIDIEGNVQRNNVNSWNVSDPKRFEYYYFPGDVIRMSVYSPVENYLQLKIELVEPTQIPKYQAQRAAFNLKDNKPSTYYSPLFYSEGHGVNNAEFKRVNSIDQYGNEGSNVKPTKATVSEAEWREVYLYRKVNNILVKVPFNKQRQTSMICPNAESFSITVSEEQKQKGGESITIHPKPL</sequence>
<proteinExistence type="predicted"/>
<dbReference type="RefSeq" id="WP_262095508.1">
    <property type="nucleotide sequence ID" value="NZ_JAOEGN010000002.1"/>
</dbReference>
<comment type="caution">
    <text evidence="1">The sequence shown here is derived from an EMBL/GenBank/DDBJ whole genome shotgun (WGS) entry which is preliminary data.</text>
</comment>
<dbReference type="Proteomes" id="UP001209076">
    <property type="component" value="Unassembled WGS sequence"/>
</dbReference>
<reference evidence="2" key="1">
    <citation type="submission" date="2023-07" db="EMBL/GenBank/DDBJ databases">
        <title>Novel Mycoplasma species identified in domestic and wild animals.</title>
        <authorList>
            <person name="Volokhov D.V."/>
            <person name="Furtak V.A."/>
            <person name="Zagorodnyaya T.A."/>
        </authorList>
    </citation>
    <scope>NUCLEOTIDE SEQUENCE [LARGE SCALE GENOMIC DNA]</scope>
    <source>
        <strain evidence="2">92-19</strain>
    </source>
</reference>
<dbReference type="EMBL" id="JAOEGN010000002">
    <property type="protein sequence ID" value="MCU0104285.1"/>
    <property type="molecule type" value="Genomic_DNA"/>
</dbReference>
<accession>A0ABT2PTX1</accession>
<protein>
    <submittedName>
        <fullName evidence="1">Uncharacterized protein</fullName>
    </submittedName>
</protein>
<evidence type="ECO:0000313" key="1">
    <source>
        <dbReference type="EMBL" id="MCU0104285.1"/>
    </source>
</evidence>
<keyword evidence="2" id="KW-1185">Reference proteome</keyword>
<organism evidence="1 2">
    <name type="scientific">Paracholeplasma vituli</name>
    <dbReference type="NCBI Taxonomy" id="69473"/>
    <lineage>
        <taxon>Bacteria</taxon>
        <taxon>Bacillati</taxon>
        <taxon>Mycoplasmatota</taxon>
        <taxon>Mollicutes</taxon>
        <taxon>Acholeplasmatales</taxon>
        <taxon>Acholeplasmataceae</taxon>
        <taxon>Paracholeplasma</taxon>
    </lineage>
</organism>